<dbReference type="RefSeq" id="WP_090246511.1">
    <property type="nucleotide sequence ID" value="NZ_FPAS01000001.1"/>
</dbReference>
<accession>A0A1I6YAJ7</accession>
<organism evidence="6 7">
    <name type="scientific">Lishizhenia tianjinensis</name>
    <dbReference type="NCBI Taxonomy" id="477690"/>
    <lineage>
        <taxon>Bacteria</taxon>
        <taxon>Pseudomonadati</taxon>
        <taxon>Bacteroidota</taxon>
        <taxon>Flavobacteriia</taxon>
        <taxon>Flavobacteriales</taxon>
        <taxon>Crocinitomicaceae</taxon>
        <taxon>Lishizhenia</taxon>
    </lineage>
</organism>
<evidence type="ECO:0000259" key="4">
    <source>
        <dbReference type="SMART" id="SM00282"/>
    </source>
</evidence>
<proteinExistence type="predicted"/>
<evidence type="ECO:0000256" key="3">
    <source>
        <dbReference type="SAM" id="SignalP"/>
    </source>
</evidence>
<dbReference type="SUPFAM" id="SSF49899">
    <property type="entry name" value="Concanavalin A-like lectins/glucanases"/>
    <property type="match status" value="1"/>
</dbReference>
<dbReference type="STRING" id="477690.SAMN05216474_0765"/>
<evidence type="ECO:0000313" key="6">
    <source>
        <dbReference type="EMBL" id="SFT47545.1"/>
    </source>
</evidence>
<feature type="chain" id="PRO_5014828748" evidence="3">
    <location>
        <begin position="19"/>
        <end position="711"/>
    </location>
</feature>
<dbReference type="OrthoDB" id="1391570at2"/>
<keyword evidence="1 3" id="KW-0732">Signal</keyword>
<keyword evidence="2" id="KW-1015">Disulfide bond</keyword>
<evidence type="ECO:0000256" key="1">
    <source>
        <dbReference type="ARBA" id="ARBA00022729"/>
    </source>
</evidence>
<dbReference type="InterPro" id="IPR026444">
    <property type="entry name" value="Secre_tail"/>
</dbReference>
<dbReference type="Pfam" id="PF18962">
    <property type="entry name" value="Por_Secre_tail"/>
    <property type="match status" value="1"/>
</dbReference>
<dbReference type="AlphaFoldDB" id="A0A1I6YAJ7"/>
<keyword evidence="7" id="KW-1185">Reference proteome</keyword>
<dbReference type="SMART" id="SM00282">
    <property type="entry name" value="LamG"/>
    <property type="match status" value="1"/>
</dbReference>
<dbReference type="Gene3D" id="2.60.120.200">
    <property type="match status" value="1"/>
</dbReference>
<evidence type="ECO:0000259" key="5">
    <source>
        <dbReference type="SMART" id="SM00560"/>
    </source>
</evidence>
<reference evidence="6 7" key="1">
    <citation type="submission" date="2016-10" db="EMBL/GenBank/DDBJ databases">
        <authorList>
            <person name="de Groot N.N."/>
        </authorList>
    </citation>
    <scope>NUCLEOTIDE SEQUENCE [LARGE SCALE GENOMIC DNA]</scope>
    <source>
        <strain evidence="6 7">CGMCC 1.7005</strain>
    </source>
</reference>
<name>A0A1I6YAJ7_9FLAO</name>
<sequence length="711" mass="75571">MKRLLPLAFATFSLGAFAQNTAMNFDGVDDYVQTSYAGISGDGARTIEAWINTTDDATQSGGQQVIVDYGNTGTGERFTFNILQNNSIRLEVAGNGVVGSTAVNDGNWHHVAVTYDPADNDTVRLYIDGVQEAKKYISTVNTGTAANVSIGRRQDNTSYFMGDIDEVRIWNVAKTQAEIAGAMNNEICLITADLEAYFNFNEGTAGNDNTGVSSVFDYSNNGGNGTAMNMDLTGAASNYVAGPTLVSGINAGFASATSCVDYTWSENSTTYTTSGVYTATSTNIAGCDSIIVLDLTIISPDAVTETVTACNTYTWAANNQTYTTSGQHVATLTNIFGCDSVVTLDLTIGLPTTGTDVITACDSYTWIDGNTYTASNNTATHTLPNYLGCDSVVTLDLTINNSDAITQTVANCGIYTWPENGQSYFQSGQYTHTLTNVLGCDSVITLDLTINLDYTITDNISACDSYTWPVNGMTYTTSGTHTESFTSAGGCDSIRKLNLTMNSSTTSTQTEVACASYTWPADGMTYTTSGQYTATLQTVAGCDSVVTLDLTIDNVDNGVTFDYPNGTFVADETDPNATFQWLYCINMSFVTNQTANTFTPQGNGDYALQVTNGVCVDTSACFSINNVGVETENGTAFNVYPNPTTGAFNVSFNEANEGTVVITDLQGKVVSTTTFEATTSLVLDLSNAPKGVYFVTVNGKKGTAVERMVIQ</sequence>
<dbReference type="InterPro" id="IPR013320">
    <property type="entry name" value="ConA-like_dom_sf"/>
</dbReference>
<dbReference type="Proteomes" id="UP000236454">
    <property type="component" value="Unassembled WGS sequence"/>
</dbReference>
<evidence type="ECO:0000313" key="7">
    <source>
        <dbReference type="Proteomes" id="UP000236454"/>
    </source>
</evidence>
<dbReference type="GO" id="GO:0004553">
    <property type="term" value="F:hydrolase activity, hydrolyzing O-glycosyl compounds"/>
    <property type="evidence" value="ECO:0007669"/>
    <property type="project" value="UniProtKB-ARBA"/>
</dbReference>
<feature type="domain" description="Laminin G" evidence="4">
    <location>
        <begin position="43"/>
        <end position="172"/>
    </location>
</feature>
<feature type="domain" description="LamG-like jellyroll fold" evidence="5">
    <location>
        <begin position="43"/>
        <end position="177"/>
    </location>
</feature>
<gene>
    <name evidence="6" type="ORF">SAMN05216474_0765</name>
</gene>
<dbReference type="NCBIfam" id="TIGR04183">
    <property type="entry name" value="Por_Secre_tail"/>
    <property type="match status" value="1"/>
</dbReference>
<feature type="signal peptide" evidence="3">
    <location>
        <begin position="1"/>
        <end position="18"/>
    </location>
</feature>
<protein>
    <submittedName>
        <fullName evidence="6">Por secretion system C-terminal sorting domain-containing protein</fullName>
    </submittedName>
</protein>
<evidence type="ECO:0000256" key="2">
    <source>
        <dbReference type="ARBA" id="ARBA00023157"/>
    </source>
</evidence>
<dbReference type="Pfam" id="PF13385">
    <property type="entry name" value="Laminin_G_3"/>
    <property type="match status" value="1"/>
</dbReference>
<dbReference type="InterPro" id="IPR006558">
    <property type="entry name" value="LamG-like"/>
</dbReference>
<dbReference type="SMART" id="SM00560">
    <property type="entry name" value="LamGL"/>
    <property type="match status" value="1"/>
</dbReference>
<dbReference type="GO" id="GO:0005975">
    <property type="term" value="P:carbohydrate metabolic process"/>
    <property type="evidence" value="ECO:0007669"/>
    <property type="project" value="UniProtKB-ARBA"/>
</dbReference>
<dbReference type="InterPro" id="IPR001791">
    <property type="entry name" value="Laminin_G"/>
</dbReference>
<dbReference type="EMBL" id="FPAS01000001">
    <property type="protein sequence ID" value="SFT47545.1"/>
    <property type="molecule type" value="Genomic_DNA"/>
</dbReference>